<dbReference type="InterPro" id="IPR023606">
    <property type="entry name" value="CoA-Trfase_III_dom_1_sf"/>
</dbReference>
<dbReference type="PANTHER" id="PTHR48207:SF4">
    <property type="entry name" value="BLL6097 PROTEIN"/>
    <property type="match status" value="1"/>
</dbReference>
<proteinExistence type="predicted"/>
<comment type="caution">
    <text evidence="2">The sequence shown here is derived from an EMBL/GenBank/DDBJ whole genome shotgun (WGS) entry which is preliminary data.</text>
</comment>
<gene>
    <name evidence="2" type="ORF">BX592_105175</name>
</gene>
<dbReference type="Gene3D" id="3.30.1540.10">
    <property type="entry name" value="formyl-coa transferase, domain 3"/>
    <property type="match status" value="1"/>
</dbReference>
<dbReference type="InterPro" id="IPR044855">
    <property type="entry name" value="CoA-Trfase_III_dom3_sf"/>
</dbReference>
<dbReference type="PANTHER" id="PTHR48207">
    <property type="entry name" value="SUCCINATE--HYDROXYMETHYLGLUTARATE COA-TRANSFERASE"/>
    <property type="match status" value="1"/>
</dbReference>
<protein>
    <submittedName>
        <fullName evidence="2">Formyl-CoA transferase</fullName>
    </submittedName>
</protein>
<dbReference type="InterPro" id="IPR003673">
    <property type="entry name" value="CoA-Trfase_fam_III"/>
</dbReference>
<accession>A0A4R8LZI7</accession>
<dbReference type="Pfam" id="PF02515">
    <property type="entry name" value="CoA_transf_3"/>
    <property type="match status" value="1"/>
</dbReference>
<organism evidence="2 3">
    <name type="scientific">Paraburkholderia rhizosphaerae</name>
    <dbReference type="NCBI Taxonomy" id="480658"/>
    <lineage>
        <taxon>Bacteria</taxon>
        <taxon>Pseudomonadati</taxon>
        <taxon>Pseudomonadota</taxon>
        <taxon>Betaproteobacteria</taxon>
        <taxon>Burkholderiales</taxon>
        <taxon>Burkholderiaceae</taxon>
        <taxon>Paraburkholderia</taxon>
    </lineage>
</organism>
<dbReference type="Gene3D" id="3.40.50.10540">
    <property type="entry name" value="Crotonobetainyl-coa:carnitine coa-transferase, domain 1"/>
    <property type="match status" value="1"/>
</dbReference>
<dbReference type="AlphaFoldDB" id="A0A4R8LZI7"/>
<dbReference type="EMBL" id="SORE01000005">
    <property type="protein sequence ID" value="TDY52291.1"/>
    <property type="molecule type" value="Genomic_DNA"/>
</dbReference>
<dbReference type="Proteomes" id="UP000295509">
    <property type="component" value="Unassembled WGS sequence"/>
</dbReference>
<keyword evidence="1 2" id="KW-0808">Transferase</keyword>
<dbReference type="RefSeq" id="WP_243849398.1">
    <property type="nucleotide sequence ID" value="NZ_JBHLUW010000027.1"/>
</dbReference>
<name>A0A4R8LZI7_9BURK</name>
<sequence>MADTKTQPTAGAGPLAGMRVIELAHIMSGPICGMMLADMGADVIKVEKIPGGDDCRRFAPITDGGESASFMIVNRNKRGIALNLKTEGGKEVLRKMLASADVVTENYRGGTMEKLGMGYDALKLANPGLIYCAISGFGRSGPYAEKGGFDLIAQGMSGLMSMTGEPGQAPIKAGSPVTDINAGILAALGICAAYANKQRTGRGQMVDTSLFEAGLQQMYWAFANYFADGTVLPKAGSANPTSAPYQAFRTRDGWINIGAANQSNYERLVGVLQIPNLERDERFKTNAGRLQHREALVEILTARLVERTTTEWLAVFDEIGLPSGPVLEVPEAVAHEQAVARGMIVETQHPIAGKMRGLGLPIHFSEGCTRESRAAPLFGQHTSEVLREYGFDDARIHALKEEGAVLESVVAA</sequence>
<keyword evidence="3" id="KW-1185">Reference proteome</keyword>
<dbReference type="GO" id="GO:0008410">
    <property type="term" value="F:CoA-transferase activity"/>
    <property type="evidence" value="ECO:0007669"/>
    <property type="project" value="TreeGrafter"/>
</dbReference>
<evidence type="ECO:0000256" key="1">
    <source>
        <dbReference type="ARBA" id="ARBA00022679"/>
    </source>
</evidence>
<dbReference type="InterPro" id="IPR050483">
    <property type="entry name" value="CoA-transferase_III_domain"/>
</dbReference>
<dbReference type="SUPFAM" id="SSF89796">
    <property type="entry name" value="CoA-transferase family III (CaiB/BaiF)"/>
    <property type="match status" value="1"/>
</dbReference>
<evidence type="ECO:0000313" key="2">
    <source>
        <dbReference type="EMBL" id="TDY52291.1"/>
    </source>
</evidence>
<reference evidence="2 3" key="1">
    <citation type="submission" date="2019-03" db="EMBL/GenBank/DDBJ databases">
        <title>Genomic Encyclopedia of Type Strains, Phase III (KMG-III): the genomes of soil and plant-associated and newly described type strains.</title>
        <authorList>
            <person name="Whitman W."/>
        </authorList>
    </citation>
    <scope>NUCLEOTIDE SEQUENCE [LARGE SCALE GENOMIC DNA]</scope>
    <source>
        <strain evidence="2 3">LMG 29544</strain>
    </source>
</reference>
<evidence type="ECO:0000313" key="3">
    <source>
        <dbReference type="Proteomes" id="UP000295509"/>
    </source>
</evidence>